<name>A0A1X7UPB0_AMPQE</name>
<evidence type="ECO:0000313" key="2">
    <source>
        <dbReference type="EnsemblMetazoa" id="Aqu2.1.29830_001"/>
    </source>
</evidence>
<dbReference type="InParanoid" id="A0A1X7UPB0"/>
<dbReference type="AlphaFoldDB" id="A0A1X7UPB0"/>
<organism evidence="2">
    <name type="scientific">Amphimedon queenslandica</name>
    <name type="common">Sponge</name>
    <dbReference type="NCBI Taxonomy" id="400682"/>
    <lineage>
        <taxon>Eukaryota</taxon>
        <taxon>Metazoa</taxon>
        <taxon>Porifera</taxon>
        <taxon>Demospongiae</taxon>
        <taxon>Heteroscleromorpha</taxon>
        <taxon>Haplosclerida</taxon>
        <taxon>Niphatidae</taxon>
        <taxon>Amphimedon</taxon>
    </lineage>
</organism>
<sequence>MKPHHSKEGPAACVENNPDNNEILNRNTNEMIKEALERAELRANRSIINLGMAEKIDD</sequence>
<protein>
    <submittedName>
        <fullName evidence="2">Uncharacterized protein</fullName>
    </submittedName>
</protein>
<dbReference type="EnsemblMetazoa" id="Aqu2.1.29830_001">
    <property type="protein sequence ID" value="Aqu2.1.29830_001"/>
    <property type="gene ID" value="Aqu2.1.29830"/>
</dbReference>
<reference evidence="2" key="1">
    <citation type="submission" date="2017-05" db="UniProtKB">
        <authorList>
            <consortium name="EnsemblMetazoa"/>
        </authorList>
    </citation>
    <scope>IDENTIFICATION</scope>
</reference>
<proteinExistence type="predicted"/>
<accession>A0A1X7UPB0</accession>
<evidence type="ECO:0000256" key="1">
    <source>
        <dbReference type="SAM" id="MobiDB-lite"/>
    </source>
</evidence>
<feature type="region of interest" description="Disordered" evidence="1">
    <location>
        <begin position="1"/>
        <end position="22"/>
    </location>
</feature>